<reference evidence="1 2" key="1">
    <citation type="submission" date="2019-07" db="EMBL/GenBank/DDBJ databases">
        <authorList>
            <person name="Abdullah A."/>
            <person name="Lima G.C."/>
            <person name="Cuneo C.K."/>
            <person name="Ennest D.C."/>
            <person name="Fritz K.J."/>
            <person name="Johnson B.T."/>
            <person name="Larson S.M."/>
            <person name="Lemunyete M.N."/>
            <person name="Murray M.B."/>
            <person name="Osmond D.E."/>
            <person name="Patras K.A."/>
            <person name="Ransibrahmanakul S."/>
            <person name="Simpson K.A."/>
            <person name="Thull B.S."/>
            <person name="Wetzel S."/>
            <person name="Bonilla J.A."/>
            <person name="Klyczek K."/>
            <person name="Garlena R.A."/>
            <person name="Russell D.A."/>
            <person name="Pope W.H."/>
            <person name="Jacobs-Sera D."/>
            <person name="Hatfull G.F."/>
        </authorList>
    </citation>
    <scope>NUCLEOTIDE SEQUENCE [LARGE SCALE GENOMIC DNA]</scope>
</reference>
<keyword evidence="1" id="KW-0540">Nuclease</keyword>
<evidence type="ECO:0000313" key="1">
    <source>
        <dbReference type="EMBL" id="QED11498.1"/>
    </source>
</evidence>
<keyword evidence="1" id="KW-0378">Hydrolase</keyword>
<dbReference type="GeneID" id="77936370"/>
<dbReference type="KEGG" id="vg:77936370"/>
<keyword evidence="2" id="KW-1185">Reference proteome</keyword>
<keyword evidence="1" id="KW-0255">Endonuclease</keyword>
<organism evidence="1 2">
    <name type="scientific">Arthrobacter phage Qui</name>
    <dbReference type="NCBI Taxonomy" id="2603260"/>
    <lineage>
        <taxon>Viruses</taxon>
        <taxon>Duplodnaviria</taxon>
        <taxon>Heunggongvirae</taxon>
        <taxon>Uroviricota</taxon>
        <taxon>Caudoviricetes</taxon>
        <taxon>Quivirus</taxon>
        <taxon>Quivirus qui</taxon>
    </lineage>
</organism>
<dbReference type="EMBL" id="MN183282">
    <property type="protein sequence ID" value="QED11498.1"/>
    <property type="molecule type" value="Genomic_DNA"/>
</dbReference>
<evidence type="ECO:0000313" key="2">
    <source>
        <dbReference type="Proteomes" id="UP000321915"/>
    </source>
</evidence>
<accession>A0A5B8WPB0</accession>
<gene>
    <name evidence="1" type="primary">7</name>
    <name evidence="1" type="ORF">SEA_QUI_7</name>
</gene>
<protein>
    <submittedName>
        <fullName evidence="1">HNH endonuclease</fullName>
    </submittedName>
</protein>
<dbReference type="RefSeq" id="YP_010660373.1">
    <property type="nucleotide sequence ID" value="NC_070877.1"/>
</dbReference>
<dbReference type="Proteomes" id="UP000321915">
    <property type="component" value="Segment"/>
</dbReference>
<name>A0A5B8WPB0_9CAUD</name>
<proteinExistence type="predicted"/>
<sequence>MRIRTYSELRLIDSFEDRYEYLRLKGVVGEPTFGYERYHNQRFYTSRQWKQVRDYVITRDLGNDLGADGYGIHQSERIIIHHMNPMTPDNIIHGDADILNPEFLITTTHNTHNAVHYGDISLLTQVLVERRPGDTKLW</sequence>
<dbReference type="GO" id="GO:0004519">
    <property type="term" value="F:endonuclease activity"/>
    <property type="evidence" value="ECO:0007669"/>
    <property type="project" value="UniProtKB-KW"/>
</dbReference>